<dbReference type="GO" id="GO:0042806">
    <property type="term" value="F:fucose binding"/>
    <property type="evidence" value="ECO:0007669"/>
    <property type="project" value="TreeGrafter"/>
</dbReference>
<dbReference type="OrthoDB" id="9805009at2"/>
<evidence type="ECO:0000256" key="3">
    <source>
        <dbReference type="ARBA" id="ARBA00036324"/>
    </source>
</evidence>
<dbReference type="Proteomes" id="UP000053370">
    <property type="component" value="Unassembled WGS sequence"/>
</dbReference>
<keyword evidence="5" id="KW-1185">Reference proteome</keyword>
<evidence type="ECO:0000256" key="1">
    <source>
        <dbReference type="ARBA" id="ARBA00000223"/>
    </source>
</evidence>
<dbReference type="InterPro" id="IPR007721">
    <property type="entry name" value="RbsD_FucU"/>
</dbReference>
<dbReference type="PANTHER" id="PTHR31690:SF4">
    <property type="entry name" value="FUCOSE MUTAROTASE"/>
    <property type="match status" value="1"/>
</dbReference>
<comment type="catalytic activity">
    <reaction evidence="1">
        <text>beta-D-ribopyranose = beta-D-ribofuranose</text>
        <dbReference type="Rhea" id="RHEA:25432"/>
        <dbReference type="ChEBI" id="CHEBI:27476"/>
        <dbReference type="ChEBI" id="CHEBI:47002"/>
        <dbReference type="EC" id="5.4.99.62"/>
    </reaction>
</comment>
<reference evidence="4" key="1">
    <citation type="journal article" date="2015" name="Genome Announc.">
        <title>Draft Genome Sequence of Anaerolineae Strain TC1, a Novel Isolate from a Methanogenic Wastewater Treatment System.</title>
        <authorList>
            <person name="Matsuura N."/>
            <person name="Tourlousse D.M."/>
            <person name="Sun L."/>
            <person name="Toyonaga M."/>
            <person name="Kuroda K."/>
            <person name="Ohashi A."/>
            <person name="Cruz R."/>
            <person name="Yamaguchi T."/>
            <person name="Sekiguchi Y."/>
        </authorList>
    </citation>
    <scope>NUCLEOTIDE SEQUENCE [LARGE SCALE GENOMIC DNA]</scope>
    <source>
        <strain evidence="4">TC1</strain>
    </source>
</reference>
<comment type="catalytic activity">
    <reaction evidence="3">
        <text>alpha-L-fucose = beta-L-fucose</text>
        <dbReference type="Rhea" id="RHEA:25580"/>
        <dbReference type="ChEBI" id="CHEBI:42548"/>
        <dbReference type="ChEBI" id="CHEBI:42589"/>
        <dbReference type="EC" id="5.1.3.29"/>
    </reaction>
</comment>
<evidence type="ECO:0000313" key="5">
    <source>
        <dbReference type="Proteomes" id="UP000053370"/>
    </source>
</evidence>
<dbReference type="SUPFAM" id="SSF102546">
    <property type="entry name" value="RbsD-like"/>
    <property type="match status" value="1"/>
</dbReference>
<evidence type="ECO:0000313" key="4">
    <source>
        <dbReference type="EMBL" id="GAP40745.1"/>
    </source>
</evidence>
<sequence>MLIGIPKILSPEIIATLCEMGHGDVIVLGDANFPGKRFATEGGCKFLRADGISGTALLDAILTVIPCDTYVERPVMLMQKMDRDADLSIPIWDEYQNIVARHDDRGANAIGFYERFKFYEESAKSYCIIQTGEEAIYANVMIQKGVIK</sequence>
<dbReference type="GO" id="GO:0006004">
    <property type="term" value="P:fucose metabolic process"/>
    <property type="evidence" value="ECO:0007669"/>
    <property type="project" value="TreeGrafter"/>
</dbReference>
<dbReference type="AlphaFoldDB" id="A0A0S7BVI7"/>
<dbReference type="PANTHER" id="PTHR31690">
    <property type="entry name" value="FUCOSE MUTAROTASE"/>
    <property type="match status" value="1"/>
</dbReference>
<dbReference type="STRING" id="1678840.ATC1_13724"/>
<proteinExistence type="predicted"/>
<dbReference type="InterPro" id="IPR050443">
    <property type="entry name" value="RbsD/FucU_mutarotase"/>
</dbReference>
<dbReference type="RefSeq" id="WP_062280552.1">
    <property type="nucleotide sequence ID" value="NZ_DF968181.1"/>
</dbReference>
<dbReference type="EMBL" id="DF968181">
    <property type="protein sequence ID" value="GAP40745.1"/>
    <property type="molecule type" value="Genomic_DNA"/>
</dbReference>
<accession>A0A0S7BVI7</accession>
<gene>
    <name evidence="4" type="ORF">ATC1_13724</name>
</gene>
<name>A0A0S7BVI7_9CHLR</name>
<dbReference type="Pfam" id="PF05025">
    <property type="entry name" value="RbsD_FucU"/>
    <property type="match status" value="1"/>
</dbReference>
<dbReference type="GO" id="GO:0036373">
    <property type="term" value="F:L-fucose mutarotase activity"/>
    <property type="evidence" value="ECO:0007669"/>
    <property type="project" value="UniProtKB-EC"/>
</dbReference>
<dbReference type="InterPro" id="IPR023750">
    <property type="entry name" value="RbsD-like_sf"/>
</dbReference>
<dbReference type="Gene3D" id="3.40.1650.10">
    <property type="entry name" value="RbsD-like domain"/>
    <property type="match status" value="1"/>
</dbReference>
<keyword evidence="2 4" id="KW-0413">Isomerase</keyword>
<organism evidence="4">
    <name type="scientific">Flexilinea flocculi</name>
    <dbReference type="NCBI Taxonomy" id="1678840"/>
    <lineage>
        <taxon>Bacteria</taxon>
        <taxon>Bacillati</taxon>
        <taxon>Chloroflexota</taxon>
        <taxon>Anaerolineae</taxon>
        <taxon>Anaerolineales</taxon>
        <taxon>Anaerolineaceae</taxon>
        <taxon>Flexilinea</taxon>
    </lineage>
</organism>
<evidence type="ECO:0000256" key="2">
    <source>
        <dbReference type="ARBA" id="ARBA00023235"/>
    </source>
</evidence>
<dbReference type="GO" id="GO:0062193">
    <property type="term" value="F:D-ribose pyranase activity"/>
    <property type="evidence" value="ECO:0007669"/>
    <property type="project" value="UniProtKB-EC"/>
</dbReference>
<protein>
    <submittedName>
        <fullName evidence="4">L-fucose isomerase</fullName>
    </submittedName>
</protein>